<dbReference type="RefSeq" id="WP_093146827.1">
    <property type="nucleotide sequence ID" value="NZ_FOUP01000001.1"/>
</dbReference>
<proteinExistence type="predicted"/>
<evidence type="ECO:0000313" key="3">
    <source>
        <dbReference type="Proteomes" id="UP000199398"/>
    </source>
</evidence>
<evidence type="ECO:0000313" key="1">
    <source>
        <dbReference type="EMBL" id="RKT88464.1"/>
    </source>
</evidence>
<evidence type="ECO:0000313" key="2">
    <source>
        <dbReference type="EMBL" id="SFM77629.1"/>
    </source>
</evidence>
<dbReference type="OrthoDB" id="3696204at2"/>
<organism evidence="2 3">
    <name type="scientific">Saccharopolyspora antimicrobica</name>
    <dbReference type="NCBI Taxonomy" id="455193"/>
    <lineage>
        <taxon>Bacteria</taxon>
        <taxon>Bacillati</taxon>
        <taxon>Actinomycetota</taxon>
        <taxon>Actinomycetes</taxon>
        <taxon>Pseudonocardiales</taxon>
        <taxon>Pseudonocardiaceae</taxon>
        <taxon>Saccharopolyspora</taxon>
    </lineage>
</organism>
<sequence length="69" mass="7447">MTEEGQPPVFDRGPNAICFTCGGFKKISDPRLYMIQATDDLTTGMTLAEWRGCPQCGGEGILTGIRPPV</sequence>
<reference evidence="1 4" key="2">
    <citation type="submission" date="2018-10" db="EMBL/GenBank/DDBJ databases">
        <title>Sequencing the genomes of 1000 actinobacteria strains.</title>
        <authorList>
            <person name="Klenk H.-P."/>
        </authorList>
    </citation>
    <scope>NUCLEOTIDE SEQUENCE [LARGE SCALE GENOMIC DNA]</scope>
    <source>
        <strain evidence="1 4">DSM 45119</strain>
    </source>
</reference>
<keyword evidence="4" id="KW-1185">Reference proteome</keyword>
<dbReference type="EMBL" id="FOUP01000001">
    <property type="protein sequence ID" value="SFM77629.1"/>
    <property type="molecule type" value="Genomic_DNA"/>
</dbReference>
<evidence type="ECO:0000313" key="4">
    <source>
        <dbReference type="Proteomes" id="UP000270697"/>
    </source>
</evidence>
<dbReference type="EMBL" id="RBXX01000002">
    <property type="protein sequence ID" value="RKT88464.1"/>
    <property type="molecule type" value="Genomic_DNA"/>
</dbReference>
<dbReference type="STRING" id="455193.SAMN05421805_1011484"/>
<dbReference type="Proteomes" id="UP000199398">
    <property type="component" value="Unassembled WGS sequence"/>
</dbReference>
<gene>
    <name evidence="1" type="ORF">ATL45_6898</name>
    <name evidence="2" type="ORF">SAMN05421805_1011484</name>
</gene>
<accession>A0A1I4TLN2</accession>
<reference evidence="2 3" key="1">
    <citation type="submission" date="2016-10" db="EMBL/GenBank/DDBJ databases">
        <authorList>
            <person name="de Groot N.N."/>
        </authorList>
    </citation>
    <scope>NUCLEOTIDE SEQUENCE [LARGE SCALE GENOMIC DNA]</scope>
    <source>
        <strain evidence="2 3">CPCC 201259</strain>
    </source>
</reference>
<name>A0A1I4TLN2_9PSEU</name>
<dbReference type="AlphaFoldDB" id="A0A1I4TLN2"/>
<dbReference type="Proteomes" id="UP000270697">
    <property type="component" value="Unassembled WGS sequence"/>
</dbReference>
<protein>
    <submittedName>
        <fullName evidence="2">Uncharacterized protein</fullName>
    </submittedName>
</protein>